<name>A0A6P8BAU0_PYRGI</name>
<sequence>YVAQRRRIKPGVTDTTYLREHFYRVEPVARPSATYWLRRDCLPAEEMHVGPAARTKLRPRVPSCRLF</sequence>
<dbReference type="GeneID" id="41959418"/>
<gene>
    <name evidence="2" type="ORF">PgNI_04464</name>
</gene>
<proteinExistence type="predicted"/>
<reference evidence="2" key="2">
    <citation type="submission" date="2019-10" db="EMBL/GenBank/DDBJ databases">
        <authorList>
            <consortium name="NCBI Genome Project"/>
        </authorList>
    </citation>
    <scope>NUCLEOTIDE SEQUENCE</scope>
    <source>
        <strain evidence="2">NI907</strain>
    </source>
</reference>
<reference evidence="2" key="3">
    <citation type="submission" date="2025-08" db="UniProtKB">
        <authorList>
            <consortium name="RefSeq"/>
        </authorList>
    </citation>
    <scope>IDENTIFICATION</scope>
    <source>
        <strain evidence="2">NI907</strain>
    </source>
</reference>
<organism evidence="1 2">
    <name type="scientific">Pyricularia grisea</name>
    <name type="common">Crabgrass-specific blast fungus</name>
    <name type="synonym">Magnaporthe grisea</name>
    <dbReference type="NCBI Taxonomy" id="148305"/>
    <lineage>
        <taxon>Eukaryota</taxon>
        <taxon>Fungi</taxon>
        <taxon>Dikarya</taxon>
        <taxon>Ascomycota</taxon>
        <taxon>Pezizomycotina</taxon>
        <taxon>Sordariomycetes</taxon>
        <taxon>Sordariomycetidae</taxon>
        <taxon>Magnaporthales</taxon>
        <taxon>Pyriculariaceae</taxon>
        <taxon>Pyricularia</taxon>
    </lineage>
</organism>
<feature type="non-terminal residue" evidence="2">
    <location>
        <position position="1"/>
    </location>
</feature>
<protein>
    <submittedName>
        <fullName evidence="2">Uncharacterized protein</fullName>
    </submittedName>
</protein>
<dbReference type="AlphaFoldDB" id="A0A6P8BAU0"/>
<evidence type="ECO:0000313" key="2">
    <source>
        <dbReference type="RefSeq" id="XP_030984164.1"/>
    </source>
</evidence>
<evidence type="ECO:0000313" key="1">
    <source>
        <dbReference type="Proteomes" id="UP000515153"/>
    </source>
</evidence>
<dbReference type="Proteomes" id="UP000515153">
    <property type="component" value="Unplaced"/>
</dbReference>
<dbReference type="RefSeq" id="XP_030984164.1">
    <property type="nucleotide sequence ID" value="XM_031124509.1"/>
</dbReference>
<reference evidence="2" key="1">
    <citation type="journal article" date="2019" name="Mol. Biol. Evol.">
        <title>Blast fungal genomes show frequent chromosomal changes, gene gains and losses, and effector gene turnover.</title>
        <authorList>
            <person name="Gomez Luciano L.B."/>
            <person name="Jason Tsai I."/>
            <person name="Chuma I."/>
            <person name="Tosa Y."/>
            <person name="Chen Y.H."/>
            <person name="Li J.Y."/>
            <person name="Li M.Y."/>
            <person name="Jade Lu M.Y."/>
            <person name="Nakayashiki H."/>
            <person name="Li W.H."/>
        </authorList>
    </citation>
    <scope>NUCLEOTIDE SEQUENCE</scope>
    <source>
        <strain evidence="2">NI907</strain>
    </source>
</reference>
<keyword evidence="1" id="KW-1185">Reference proteome</keyword>
<accession>A0A6P8BAU0</accession>
<dbReference type="KEGG" id="pgri:PgNI_04464"/>